<dbReference type="Gene3D" id="3.20.20.140">
    <property type="entry name" value="Metal-dependent hydrolases"/>
    <property type="match status" value="1"/>
</dbReference>
<dbReference type="GO" id="GO:0008033">
    <property type="term" value="P:tRNA processing"/>
    <property type="evidence" value="ECO:0007669"/>
    <property type="project" value="UniProtKB-KW"/>
</dbReference>
<comment type="subcellular location">
    <subcellularLocation>
        <location evidence="1">Nucleus</location>
    </subcellularLocation>
</comment>
<evidence type="ECO:0000256" key="3">
    <source>
        <dbReference type="ARBA" id="ARBA00022694"/>
    </source>
</evidence>
<sequence>MFLDLNVPYPSHGGDMSELKKTVRLLHQFGYAGAAYTVTVSGKDANKPNPIKPLKLSELGIPTTQAAERCASSVSALVSASPAPPAPFQQLTRLTVVVDDIAANYQLNSNNAHLLTYDLIAVQPTSEKLFQAACSVLECDIISLDMSARLPFFLKAPTVNLALQRGLVFEISYSAAIRDPTARKNLVSNAAALVRITRGKGVLLTSDARKAMEVRGVYDVINLASIFSLPQDRAKHALDATCRAVLLHAATRKQIHRGVVAMEPAGTLAQHDKWKAGVAAADIAGSS</sequence>
<comment type="similarity">
    <text evidence="2">Belongs to the eukaryotic/archaeal RNase P protein component 3 family.</text>
</comment>
<dbReference type="GO" id="GO:0003723">
    <property type="term" value="F:RNA binding"/>
    <property type="evidence" value="ECO:0007669"/>
    <property type="project" value="TreeGrafter"/>
</dbReference>
<dbReference type="InterPro" id="IPR016195">
    <property type="entry name" value="Pol/histidinol_Pase-like"/>
</dbReference>
<dbReference type="InterPro" id="IPR002738">
    <property type="entry name" value="RNase_P_p30"/>
</dbReference>
<dbReference type="SUPFAM" id="SSF89550">
    <property type="entry name" value="PHP domain-like"/>
    <property type="match status" value="1"/>
</dbReference>
<proteinExistence type="inferred from homology"/>
<dbReference type="EMBL" id="QEAQ01000003">
    <property type="protein sequence ID" value="TPX62401.1"/>
    <property type="molecule type" value="Genomic_DNA"/>
</dbReference>
<evidence type="ECO:0000256" key="2">
    <source>
        <dbReference type="ARBA" id="ARBA00007331"/>
    </source>
</evidence>
<evidence type="ECO:0000256" key="1">
    <source>
        <dbReference type="ARBA" id="ARBA00004123"/>
    </source>
</evidence>
<organism evidence="4 5">
    <name type="scientific">Powellomyces hirtus</name>
    <dbReference type="NCBI Taxonomy" id="109895"/>
    <lineage>
        <taxon>Eukaryota</taxon>
        <taxon>Fungi</taxon>
        <taxon>Fungi incertae sedis</taxon>
        <taxon>Chytridiomycota</taxon>
        <taxon>Chytridiomycota incertae sedis</taxon>
        <taxon>Chytridiomycetes</taxon>
        <taxon>Spizellomycetales</taxon>
        <taxon>Powellomycetaceae</taxon>
        <taxon>Powellomyces</taxon>
    </lineage>
</organism>
<dbReference type="Pfam" id="PF01876">
    <property type="entry name" value="RNase_P_p30"/>
    <property type="match status" value="1"/>
</dbReference>
<dbReference type="GO" id="GO:0005655">
    <property type="term" value="C:nucleolar ribonuclease P complex"/>
    <property type="evidence" value="ECO:0007669"/>
    <property type="project" value="TreeGrafter"/>
</dbReference>
<reference evidence="4 5" key="1">
    <citation type="journal article" date="2019" name="Sci. Rep.">
        <title>Comparative genomics of chytrid fungi reveal insights into the obligate biotrophic and pathogenic lifestyle of Synchytrium endobioticum.</title>
        <authorList>
            <person name="van de Vossenberg B.T.L.H."/>
            <person name="Warris S."/>
            <person name="Nguyen H.D.T."/>
            <person name="van Gent-Pelzer M.P.E."/>
            <person name="Joly D.L."/>
            <person name="van de Geest H.C."/>
            <person name="Bonants P.J.M."/>
            <person name="Smith D.S."/>
            <person name="Levesque C.A."/>
            <person name="van der Lee T.A.J."/>
        </authorList>
    </citation>
    <scope>NUCLEOTIDE SEQUENCE [LARGE SCALE GENOMIC DNA]</scope>
    <source>
        <strain evidence="4 5">CBS 809.83</strain>
    </source>
</reference>
<dbReference type="AlphaFoldDB" id="A0A507EEX3"/>
<dbReference type="PANTHER" id="PTHR13031">
    <property type="entry name" value="RIBONUCLEASE P SUBUNIT P30"/>
    <property type="match status" value="1"/>
</dbReference>
<evidence type="ECO:0000313" key="5">
    <source>
        <dbReference type="Proteomes" id="UP000318582"/>
    </source>
</evidence>
<dbReference type="Proteomes" id="UP000318582">
    <property type="component" value="Unassembled WGS sequence"/>
</dbReference>
<evidence type="ECO:0000313" key="4">
    <source>
        <dbReference type="EMBL" id="TPX62401.1"/>
    </source>
</evidence>
<accession>A0A507EEX3</accession>
<name>A0A507EEX3_9FUNG</name>
<keyword evidence="5" id="KW-1185">Reference proteome</keyword>
<dbReference type="STRING" id="109895.A0A507EEX3"/>
<protein>
    <submittedName>
        <fullName evidence="4">Uncharacterized protein</fullName>
    </submittedName>
</protein>
<comment type="caution">
    <text evidence="4">The sequence shown here is derived from an EMBL/GenBank/DDBJ whole genome shotgun (WGS) entry which is preliminary data.</text>
</comment>
<dbReference type="PANTHER" id="PTHR13031:SF0">
    <property type="entry name" value="RIBONUCLEASE P PROTEIN SUBUNIT P30"/>
    <property type="match status" value="1"/>
</dbReference>
<keyword evidence="3" id="KW-0819">tRNA processing</keyword>
<gene>
    <name evidence="4" type="ORF">PhCBS80983_g00588</name>
</gene>